<evidence type="ECO:0000256" key="8">
    <source>
        <dbReference type="ARBA" id="ARBA00023136"/>
    </source>
</evidence>
<dbReference type="SUPFAM" id="SSF52540">
    <property type="entry name" value="P-loop containing nucleoside triphosphate hydrolases"/>
    <property type="match status" value="1"/>
</dbReference>
<dbReference type="PANTHER" id="PTHR43553:SF24">
    <property type="entry name" value="ENERGY-COUPLING FACTOR TRANSPORTER ATP-BINDING PROTEIN ECFA1"/>
    <property type="match status" value="1"/>
</dbReference>
<sequence>MAFFIPGCRPRSRPAEPDVYYLEVDPLAALLGAEAVSFTYPDGTRALQNVTLSIPEGKKIAVLGPNGAGKSTLFLHFNGILRPQEGWIYFSGARISYSHTALQQLRQQVGIVFQDPDSMLFAASVRQEISFGPLNLGLSKEEVLARVEAAMAATGVKDLGDKPTHFLSYGQKKRVAIASVLAMEPRIIIFDEPTAYLDPRSTREVMALLETISRKGTTIILSTHDVDIAYTWADYIYVLAAGQVIGAGTPAEVFRDAPLLEAADLARPWLLDVYEDLKNKGWLPLEAPVPKSRDELLALIPYRSRSRLAI</sequence>
<gene>
    <name evidence="12" type="ORF">MTY_2330</name>
</gene>
<dbReference type="Proteomes" id="UP000063718">
    <property type="component" value="Unassembled WGS sequence"/>
</dbReference>
<dbReference type="GO" id="GO:0016887">
    <property type="term" value="F:ATP hydrolysis activity"/>
    <property type="evidence" value="ECO:0007669"/>
    <property type="project" value="InterPro"/>
</dbReference>
<evidence type="ECO:0000259" key="11">
    <source>
        <dbReference type="PROSITE" id="PS50893"/>
    </source>
</evidence>
<organism evidence="12">
    <name type="scientific">Moorella thermoacetica Y72</name>
    <dbReference type="NCBI Taxonomy" id="1325331"/>
    <lineage>
        <taxon>Bacteria</taxon>
        <taxon>Bacillati</taxon>
        <taxon>Bacillota</taxon>
        <taxon>Clostridia</taxon>
        <taxon>Neomoorellales</taxon>
        <taxon>Neomoorellaceae</taxon>
        <taxon>Neomoorella</taxon>
    </lineage>
</organism>
<dbReference type="GO" id="GO:0042626">
    <property type="term" value="F:ATPase-coupled transmembrane transporter activity"/>
    <property type="evidence" value="ECO:0007669"/>
    <property type="project" value="TreeGrafter"/>
</dbReference>
<dbReference type="InterPro" id="IPR005876">
    <property type="entry name" value="Co_trans_ATP-bd"/>
</dbReference>
<reference evidence="12" key="1">
    <citation type="journal article" date="2014" name="Gene">
        <title>Genome-guided analysis of transformation efficiency and carbon dioxide assimilation by Moorella thermoacetica Y72.</title>
        <authorList>
            <person name="Tsukahara K."/>
            <person name="Kita A."/>
            <person name="Nakashimada Y."/>
            <person name="Hoshino T."/>
            <person name="Murakami K."/>
        </authorList>
    </citation>
    <scope>NUCLEOTIDE SEQUENCE [LARGE SCALE GENOMIC DNA]</scope>
    <source>
        <strain evidence="12">Y72</strain>
    </source>
</reference>
<feature type="domain" description="ABC transporter" evidence="11">
    <location>
        <begin position="31"/>
        <end position="266"/>
    </location>
</feature>
<keyword evidence="5 10" id="KW-0547">Nucleotide-binding</keyword>
<comment type="similarity">
    <text evidence="2 10">Belongs to the ABC transporter superfamily.</text>
</comment>
<name>A0A0S6UFJ6_NEOTH</name>
<keyword evidence="3 10" id="KW-0813">Transport</keyword>
<evidence type="ECO:0000256" key="6">
    <source>
        <dbReference type="ARBA" id="ARBA00022840"/>
    </source>
</evidence>
<dbReference type="PROSITE" id="PS50893">
    <property type="entry name" value="ABC_TRANSPORTER_2"/>
    <property type="match status" value="1"/>
</dbReference>
<evidence type="ECO:0000256" key="4">
    <source>
        <dbReference type="ARBA" id="ARBA00022475"/>
    </source>
</evidence>
<dbReference type="NCBIfam" id="TIGR01166">
    <property type="entry name" value="cbiO"/>
    <property type="match status" value="1"/>
</dbReference>
<comment type="subcellular location">
    <subcellularLocation>
        <location evidence="1 10">Cell membrane</location>
        <topology evidence="1 10">Peripheral membrane protein</topology>
    </subcellularLocation>
</comment>
<keyword evidence="4 10" id="KW-1003">Cell membrane</keyword>
<keyword evidence="8 10" id="KW-0472">Membrane</keyword>
<dbReference type="FunFam" id="3.40.50.300:FF:000224">
    <property type="entry name" value="Energy-coupling factor transporter ATP-binding protein EcfA"/>
    <property type="match status" value="1"/>
</dbReference>
<evidence type="ECO:0000256" key="10">
    <source>
        <dbReference type="RuleBase" id="RU364103"/>
    </source>
</evidence>
<dbReference type="PROSITE" id="PS00211">
    <property type="entry name" value="ABC_TRANSPORTER_1"/>
    <property type="match status" value="1"/>
</dbReference>
<evidence type="ECO:0000256" key="3">
    <source>
        <dbReference type="ARBA" id="ARBA00022448"/>
    </source>
</evidence>
<dbReference type="Gene3D" id="3.40.50.300">
    <property type="entry name" value="P-loop containing nucleotide triphosphate hydrolases"/>
    <property type="match status" value="1"/>
</dbReference>
<dbReference type="InterPro" id="IPR003593">
    <property type="entry name" value="AAA+_ATPase"/>
</dbReference>
<dbReference type="Pfam" id="PF00005">
    <property type="entry name" value="ABC_tran"/>
    <property type="match status" value="1"/>
</dbReference>
<dbReference type="InterPro" id="IPR015856">
    <property type="entry name" value="ABC_transpr_CbiO/EcfA_su"/>
</dbReference>
<accession>A0A0S6UFJ6</accession>
<dbReference type="AlphaFoldDB" id="A0A0S6UFJ6"/>
<evidence type="ECO:0000256" key="5">
    <source>
        <dbReference type="ARBA" id="ARBA00022741"/>
    </source>
</evidence>
<evidence type="ECO:0000256" key="2">
    <source>
        <dbReference type="ARBA" id="ARBA00005417"/>
    </source>
</evidence>
<dbReference type="SMART" id="SM00382">
    <property type="entry name" value="AAA"/>
    <property type="match status" value="1"/>
</dbReference>
<evidence type="ECO:0000256" key="7">
    <source>
        <dbReference type="ARBA" id="ARBA00022967"/>
    </source>
</evidence>
<dbReference type="EMBL" id="DF238840">
    <property type="protein sequence ID" value="GAF26989.1"/>
    <property type="molecule type" value="Genomic_DNA"/>
</dbReference>
<dbReference type="InterPro" id="IPR027417">
    <property type="entry name" value="P-loop_NTPase"/>
</dbReference>
<protein>
    <recommendedName>
        <fullName evidence="10">ABC transporter ATP-binding protein</fullName>
    </recommendedName>
</protein>
<evidence type="ECO:0000256" key="9">
    <source>
        <dbReference type="ARBA" id="ARBA00025157"/>
    </source>
</evidence>
<dbReference type="InterPro" id="IPR017871">
    <property type="entry name" value="ABC_transporter-like_CS"/>
</dbReference>
<dbReference type="GO" id="GO:0006824">
    <property type="term" value="P:cobalt ion transport"/>
    <property type="evidence" value="ECO:0007669"/>
    <property type="project" value="InterPro"/>
</dbReference>
<dbReference type="CDD" id="cd03225">
    <property type="entry name" value="ABC_cobalt_CbiO_domain1"/>
    <property type="match status" value="1"/>
</dbReference>
<dbReference type="GO" id="GO:0043190">
    <property type="term" value="C:ATP-binding cassette (ABC) transporter complex"/>
    <property type="evidence" value="ECO:0007669"/>
    <property type="project" value="TreeGrafter"/>
</dbReference>
<evidence type="ECO:0000313" key="12">
    <source>
        <dbReference type="EMBL" id="GAF26989.1"/>
    </source>
</evidence>
<comment type="function">
    <text evidence="10">Part of an ABC transporter complex. Responsible for energy coupling to the transport system.</text>
</comment>
<dbReference type="InterPro" id="IPR003439">
    <property type="entry name" value="ABC_transporter-like_ATP-bd"/>
</dbReference>
<comment type="function">
    <text evidence="9">Probably part of an ABC transporter complex. Responsible for energy coupling to the transport system.</text>
</comment>
<dbReference type="GO" id="GO:0005524">
    <property type="term" value="F:ATP binding"/>
    <property type="evidence" value="ECO:0007669"/>
    <property type="project" value="UniProtKB-UniRule"/>
</dbReference>
<dbReference type="PANTHER" id="PTHR43553">
    <property type="entry name" value="HEAVY METAL TRANSPORTER"/>
    <property type="match status" value="1"/>
</dbReference>
<evidence type="ECO:0000256" key="1">
    <source>
        <dbReference type="ARBA" id="ARBA00004202"/>
    </source>
</evidence>
<keyword evidence="6 10" id="KW-0067">ATP-binding</keyword>
<dbReference type="InterPro" id="IPR050095">
    <property type="entry name" value="ECF_ABC_transporter_ATP-bd"/>
</dbReference>
<proteinExistence type="inferred from homology"/>
<keyword evidence="7" id="KW-1278">Translocase</keyword>